<comment type="caution">
    <text evidence="1">The sequence shown here is derived from an EMBL/GenBank/DDBJ whole genome shotgun (WGS) entry which is preliminary data.</text>
</comment>
<evidence type="ECO:0000313" key="1">
    <source>
        <dbReference type="EMBL" id="KAI3820341.1"/>
    </source>
</evidence>
<accession>A0ACB9JJK0</accession>
<evidence type="ECO:0000313" key="2">
    <source>
        <dbReference type="Proteomes" id="UP001056120"/>
    </source>
</evidence>
<reference evidence="1 2" key="2">
    <citation type="journal article" date="2022" name="Mol. Ecol. Resour.">
        <title>The genomes of chicory, endive, great burdock and yacon provide insights into Asteraceae paleo-polyploidization history and plant inulin production.</title>
        <authorList>
            <person name="Fan W."/>
            <person name="Wang S."/>
            <person name="Wang H."/>
            <person name="Wang A."/>
            <person name="Jiang F."/>
            <person name="Liu H."/>
            <person name="Zhao H."/>
            <person name="Xu D."/>
            <person name="Zhang Y."/>
        </authorList>
    </citation>
    <scope>NUCLEOTIDE SEQUENCE [LARGE SCALE GENOMIC DNA]</scope>
    <source>
        <strain evidence="2">cv. Yunnan</strain>
        <tissue evidence="1">Leaves</tissue>
    </source>
</reference>
<keyword evidence="2" id="KW-1185">Reference proteome</keyword>
<proteinExistence type="predicted"/>
<reference evidence="2" key="1">
    <citation type="journal article" date="2022" name="Mol. Ecol. Resour.">
        <title>The genomes of chicory, endive, great burdock and yacon provide insights into Asteraceae palaeo-polyploidization history and plant inulin production.</title>
        <authorList>
            <person name="Fan W."/>
            <person name="Wang S."/>
            <person name="Wang H."/>
            <person name="Wang A."/>
            <person name="Jiang F."/>
            <person name="Liu H."/>
            <person name="Zhao H."/>
            <person name="Xu D."/>
            <person name="Zhang Y."/>
        </authorList>
    </citation>
    <scope>NUCLEOTIDE SEQUENCE [LARGE SCALE GENOMIC DNA]</scope>
    <source>
        <strain evidence="2">cv. Yunnan</strain>
    </source>
</reference>
<dbReference type="Proteomes" id="UP001056120">
    <property type="component" value="Linkage Group LG03"/>
</dbReference>
<sequence>MVDPLLSSGSPLSRAKPQTPAVNILRIGTEEYKADDPDELVTPDDYFDLDPSVFLTKASTQMDSSSNNKLRGLS</sequence>
<gene>
    <name evidence="1" type="ORF">L1987_07887</name>
</gene>
<protein>
    <submittedName>
        <fullName evidence="1">Uncharacterized protein</fullName>
    </submittedName>
</protein>
<name>A0ACB9JJK0_9ASTR</name>
<dbReference type="EMBL" id="CM042020">
    <property type="protein sequence ID" value="KAI3820341.1"/>
    <property type="molecule type" value="Genomic_DNA"/>
</dbReference>
<organism evidence="1 2">
    <name type="scientific">Smallanthus sonchifolius</name>
    <dbReference type="NCBI Taxonomy" id="185202"/>
    <lineage>
        <taxon>Eukaryota</taxon>
        <taxon>Viridiplantae</taxon>
        <taxon>Streptophyta</taxon>
        <taxon>Embryophyta</taxon>
        <taxon>Tracheophyta</taxon>
        <taxon>Spermatophyta</taxon>
        <taxon>Magnoliopsida</taxon>
        <taxon>eudicotyledons</taxon>
        <taxon>Gunneridae</taxon>
        <taxon>Pentapetalae</taxon>
        <taxon>asterids</taxon>
        <taxon>campanulids</taxon>
        <taxon>Asterales</taxon>
        <taxon>Asteraceae</taxon>
        <taxon>Asteroideae</taxon>
        <taxon>Heliantheae alliance</taxon>
        <taxon>Millerieae</taxon>
        <taxon>Smallanthus</taxon>
    </lineage>
</organism>